<sequence>MSKENWGIVFFSDSFSVLSKSVQQITASRDSSFIVTAFELRTEATVMGIIRRFFTFIAGNVVGIYVAQNYQVPNIKKEADTFLLTAKEFEEKYRKPNKKGGNDGV</sequence>
<evidence type="ECO:0000313" key="2">
    <source>
        <dbReference type="Proteomes" id="UP001157006"/>
    </source>
</evidence>
<dbReference type="PANTHER" id="PTHR33528:SF17">
    <property type="entry name" value="TRANSMEMBRANE PROTEIN"/>
    <property type="match status" value="1"/>
</dbReference>
<organism evidence="1 2">
    <name type="scientific">Vicia faba</name>
    <name type="common">Broad bean</name>
    <name type="synonym">Faba vulgaris</name>
    <dbReference type="NCBI Taxonomy" id="3906"/>
    <lineage>
        <taxon>Eukaryota</taxon>
        <taxon>Viridiplantae</taxon>
        <taxon>Streptophyta</taxon>
        <taxon>Embryophyta</taxon>
        <taxon>Tracheophyta</taxon>
        <taxon>Spermatophyta</taxon>
        <taxon>Magnoliopsida</taxon>
        <taxon>eudicotyledons</taxon>
        <taxon>Gunneridae</taxon>
        <taxon>Pentapetalae</taxon>
        <taxon>rosids</taxon>
        <taxon>fabids</taxon>
        <taxon>Fabales</taxon>
        <taxon>Fabaceae</taxon>
        <taxon>Papilionoideae</taxon>
        <taxon>50 kb inversion clade</taxon>
        <taxon>NPAAA clade</taxon>
        <taxon>Hologalegina</taxon>
        <taxon>IRL clade</taxon>
        <taxon>Fabeae</taxon>
        <taxon>Vicia</taxon>
    </lineage>
</organism>
<name>A0AAV0ZXU1_VICFA</name>
<proteinExistence type="predicted"/>
<dbReference type="Proteomes" id="UP001157006">
    <property type="component" value="Chromosome 2"/>
</dbReference>
<dbReference type="InterPro" id="IPR027854">
    <property type="entry name" value="STMP1"/>
</dbReference>
<dbReference type="PANTHER" id="PTHR33528">
    <property type="entry name" value="OS07G0239500 PROTEIN"/>
    <property type="match status" value="1"/>
</dbReference>
<dbReference type="EMBL" id="OX451737">
    <property type="protein sequence ID" value="CAI8601425.1"/>
    <property type="molecule type" value="Genomic_DNA"/>
</dbReference>
<reference evidence="1 2" key="1">
    <citation type="submission" date="2023-01" db="EMBL/GenBank/DDBJ databases">
        <authorList>
            <person name="Kreplak J."/>
        </authorList>
    </citation>
    <scope>NUCLEOTIDE SEQUENCE [LARGE SCALE GENOMIC DNA]</scope>
</reference>
<accession>A0AAV0ZXU1</accession>
<dbReference type="AlphaFoldDB" id="A0AAV0ZXU1"/>
<keyword evidence="2" id="KW-1185">Reference proteome</keyword>
<protein>
    <submittedName>
        <fullName evidence="1">Uncharacterized protein</fullName>
    </submittedName>
</protein>
<evidence type="ECO:0000313" key="1">
    <source>
        <dbReference type="EMBL" id="CAI8601425.1"/>
    </source>
</evidence>
<dbReference type="Pfam" id="PF15054">
    <property type="entry name" value="DUF4535"/>
    <property type="match status" value="1"/>
</dbReference>
<gene>
    <name evidence="1" type="ORF">VFH_II272080</name>
</gene>